<name>A9I3H3_BORPD</name>
<dbReference type="STRING" id="94624.Bpet3830"/>
<dbReference type="PANTHER" id="PTHR46796:SF2">
    <property type="entry name" value="TRANSCRIPTIONAL REGULATORY PROTEIN"/>
    <property type="match status" value="1"/>
</dbReference>
<dbReference type="Gene3D" id="1.10.10.60">
    <property type="entry name" value="Homeodomain-like"/>
    <property type="match status" value="1"/>
</dbReference>
<evidence type="ECO:0000259" key="4">
    <source>
        <dbReference type="PROSITE" id="PS01124"/>
    </source>
</evidence>
<evidence type="ECO:0000256" key="2">
    <source>
        <dbReference type="ARBA" id="ARBA00023125"/>
    </source>
</evidence>
<proteinExistence type="predicted"/>
<organism evidence="5 6">
    <name type="scientific">Bordetella petrii (strain ATCC BAA-461 / DSM 12804 / CCUG 43448 / CIP 107267 / Se-1111R)</name>
    <dbReference type="NCBI Taxonomy" id="340100"/>
    <lineage>
        <taxon>Bacteria</taxon>
        <taxon>Pseudomonadati</taxon>
        <taxon>Pseudomonadota</taxon>
        <taxon>Betaproteobacteria</taxon>
        <taxon>Burkholderiales</taxon>
        <taxon>Alcaligenaceae</taxon>
        <taxon>Bordetella</taxon>
    </lineage>
</organism>
<dbReference type="InterPro" id="IPR037923">
    <property type="entry name" value="HTH-like"/>
</dbReference>
<dbReference type="eggNOG" id="COG2207">
    <property type="taxonomic scope" value="Bacteria"/>
</dbReference>
<dbReference type="InterPro" id="IPR018060">
    <property type="entry name" value="HTH_AraC"/>
</dbReference>
<evidence type="ECO:0000313" key="6">
    <source>
        <dbReference type="Proteomes" id="UP000001225"/>
    </source>
</evidence>
<dbReference type="EMBL" id="AM902716">
    <property type="protein sequence ID" value="CAP44175.1"/>
    <property type="molecule type" value="Genomic_DNA"/>
</dbReference>
<gene>
    <name evidence="5" type="ordered locus">Bpet3830</name>
</gene>
<dbReference type="PANTHER" id="PTHR46796">
    <property type="entry name" value="HTH-TYPE TRANSCRIPTIONAL ACTIVATOR RHAS-RELATED"/>
    <property type="match status" value="1"/>
</dbReference>
<dbReference type="eggNOG" id="COG1917">
    <property type="taxonomic scope" value="Bacteria"/>
</dbReference>
<dbReference type="Pfam" id="PF12833">
    <property type="entry name" value="HTH_18"/>
    <property type="match status" value="1"/>
</dbReference>
<dbReference type="SUPFAM" id="SSF46689">
    <property type="entry name" value="Homeodomain-like"/>
    <property type="match status" value="2"/>
</dbReference>
<feature type="domain" description="HTH araC/xylS-type" evidence="4">
    <location>
        <begin position="179"/>
        <end position="276"/>
    </location>
</feature>
<protein>
    <submittedName>
        <fullName evidence="5">Transcriptional regulator, AraC family</fullName>
    </submittedName>
</protein>
<dbReference type="InterPro" id="IPR009057">
    <property type="entry name" value="Homeodomain-like_sf"/>
</dbReference>
<keyword evidence="1" id="KW-0805">Transcription regulation</keyword>
<evidence type="ECO:0000256" key="3">
    <source>
        <dbReference type="ARBA" id="ARBA00023163"/>
    </source>
</evidence>
<evidence type="ECO:0000313" key="5">
    <source>
        <dbReference type="EMBL" id="CAP44175.1"/>
    </source>
</evidence>
<dbReference type="InterPro" id="IPR050204">
    <property type="entry name" value="AraC_XylS_family_regulators"/>
</dbReference>
<keyword evidence="2" id="KW-0238">DNA-binding</keyword>
<dbReference type="AlphaFoldDB" id="A9I3H3"/>
<accession>A9I3H3</accession>
<keyword evidence="6" id="KW-1185">Reference proteome</keyword>
<dbReference type="GO" id="GO:0003700">
    <property type="term" value="F:DNA-binding transcription factor activity"/>
    <property type="evidence" value="ECO:0007669"/>
    <property type="project" value="InterPro"/>
</dbReference>
<dbReference type="PROSITE" id="PS01124">
    <property type="entry name" value="HTH_ARAC_FAMILY_2"/>
    <property type="match status" value="1"/>
</dbReference>
<dbReference type="Pfam" id="PF02311">
    <property type="entry name" value="AraC_binding"/>
    <property type="match status" value="1"/>
</dbReference>
<dbReference type="KEGG" id="bpt:Bpet3830"/>
<keyword evidence="3" id="KW-0804">Transcription</keyword>
<sequence length="276" mass="29335">MAARKAKSHMARGDFRRVLCGIAGAEAIEADSRRAFGRHTHDQFGIGLITRGAQRSRSGRGMVQAAAGDLITVNPGEVHDGSPLGDGGRQWMILYIEPERIARAVADISAGWHGWREFAQPVIRDAALASGFRRLYAAATAPPVGAATPMQESLLLALLAGSLDLPPQNRPAPVPAAIAQARALIDDDPAAPLSLADLARASGLSRFQTLRAFSRATGLPPHAYQMQRRAGLARRLIRHGAALTDAAAASGFADQSHMTRVFVRLYGLTPGAYARP</sequence>
<dbReference type="SMART" id="SM00342">
    <property type="entry name" value="HTH_ARAC"/>
    <property type="match status" value="1"/>
</dbReference>
<dbReference type="InterPro" id="IPR003313">
    <property type="entry name" value="AraC-bd"/>
</dbReference>
<dbReference type="GO" id="GO:0043565">
    <property type="term" value="F:sequence-specific DNA binding"/>
    <property type="evidence" value="ECO:0007669"/>
    <property type="project" value="InterPro"/>
</dbReference>
<dbReference type="Proteomes" id="UP000001225">
    <property type="component" value="Chromosome"/>
</dbReference>
<dbReference type="SUPFAM" id="SSF51215">
    <property type="entry name" value="Regulatory protein AraC"/>
    <property type="match status" value="1"/>
</dbReference>
<evidence type="ECO:0000256" key="1">
    <source>
        <dbReference type="ARBA" id="ARBA00023015"/>
    </source>
</evidence>
<reference evidence="5 6" key="1">
    <citation type="journal article" date="2008" name="BMC Genomics">
        <title>The missing link: Bordetella petrii is endowed with both the metabolic versatility of environmental bacteria and virulence traits of pathogenic Bordetellae.</title>
        <authorList>
            <person name="Gross R."/>
            <person name="Guzman C.A."/>
            <person name="Sebaihia M."/>
            <person name="Martins Dos Santos V.A."/>
            <person name="Pieper D.H."/>
            <person name="Koebnik R."/>
            <person name="Lechner M."/>
            <person name="Bartels D."/>
            <person name="Buhrmester J."/>
            <person name="Choudhuri J.V."/>
            <person name="Ebensen T."/>
            <person name="Gaigalat L."/>
            <person name="Herrmann S."/>
            <person name="Khachane A.N."/>
            <person name="Larisch C."/>
            <person name="Link S."/>
            <person name="Linke B."/>
            <person name="Meyer F."/>
            <person name="Mormann S."/>
            <person name="Nakunst D."/>
            <person name="Rueckert C."/>
            <person name="Schneiker-Bekel S."/>
            <person name="Schulze K."/>
            <person name="Vorhoelter F.J."/>
            <person name="Yevsa T."/>
            <person name="Engle J.T."/>
            <person name="Goldman W.E."/>
            <person name="Puehler A."/>
            <person name="Goebel U.B."/>
            <person name="Goesmann A."/>
            <person name="Bloecker H."/>
            <person name="Kaiser O."/>
            <person name="Martinez-Arias R."/>
        </authorList>
    </citation>
    <scope>NUCLEOTIDE SEQUENCE [LARGE SCALE GENOMIC DNA]</scope>
    <source>
        <strain evidence="6">ATCC BAA-461 / DSM 12804 / CCUG 43448 / CIP 107267 / Se-1111R</strain>
    </source>
</reference>